<keyword evidence="2" id="KW-0081">Bacteriolytic enzyme</keyword>
<dbReference type="AlphaFoldDB" id="A0A3N1NZ59"/>
<dbReference type="InterPro" id="IPR052619">
    <property type="entry name" value="Phage_lysozyme-like"/>
</dbReference>
<reference evidence="3 4" key="1">
    <citation type="submission" date="2018-11" db="EMBL/GenBank/DDBJ databases">
        <title>Genomic Encyclopedia of Type Strains, Phase IV (KMG-IV): sequencing the most valuable type-strain genomes for metagenomic binning, comparative biology and taxonomic classification.</title>
        <authorList>
            <person name="Goeker M."/>
        </authorList>
    </citation>
    <scope>NUCLEOTIDE SEQUENCE [LARGE SCALE GENOMIC DNA]</scope>
    <source>
        <strain evidence="3 4">DSM 16974</strain>
    </source>
</reference>
<dbReference type="RefSeq" id="WP_123639306.1">
    <property type="nucleotide sequence ID" value="NZ_RJUK01000003.1"/>
</dbReference>
<accession>A0A3N1NZ59</accession>
<dbReference type="SUPFAM" id="SSF53955">
    <property type="entry name" value="Lysozyme-like"/>
    <property type="match status" value="1"/>
</dbReference>
<dbReference type="PANTHER" id="PTHR37406">
    <property type="entry name" value="T4-TYPE LYSOZYME 1-RELATED"/>
    <property type="match status" value="1"/>
</dbReference>
<proteinExistence type="predicted"/>
<evidence type="ECO:0000256" key="2">
    <source>
        <dbReference type="ARBA" id="ARBA00022638"/>
    </source>
</evidence>
<dbReference type="EMBL" id="RJUK01000003">
    <property type="protein sequence ID" value="ROQ17966.1"/>
    <property type="molecule type" value="Genomic_DNA"/>
</dbReference>
<dbReference type="GO" id="GO:0003796">
    <property type="term" value="F:lysozyme activity"/>
    <property type="evidence" value="ECO:0007669"/>
    <property type="project" value="UniProtKB-EC"/>
</dbReference>
<dbReference type="PANTHER" id="PTHR37406:SF1">
    <property type="entry name" value="T4-TYPE LYSOZYME 1-RELATED"/>
    <property type="match status" value="1"/>
</dbReference>
<dbReference type="GO" id="GO:0009253">
    <property type="term" value="P:peptidoglycan catabolic process"/>
    <property type="evidence" value="ECO:0007669"/>
    <property type="project" value="InterPro"/>
</dbReference>
<keyword evidence="1" id="KW-0929">Antimicrobial</keyword>
<comment type="caution">
    <text evidence="3">The sequence shown here is derived from an EMBL/GenBank/DDBJ whole genome shotgun (WGS) entry which is preliminary data.</text>
</comment>
<dbReference type="OrthoDB" id="1523598at2"/>
<evidence type="ECO:0008006" key="5">
    <source>
        <dbReference type="Google" id="ProtNLM"/>
    </source>
</evidence>
<name>A0A3N1NZ59_9GAMM</name>
<evidence type="ECO:0000313" key="4">
    <source>
        <dbReference type="Proteomes" id="UP000273643"/>
    </source>
</evidence>
<organism evidence="3 4">
    <name type="scientific">Marinimicrobium koreense</name>
    <dbReference type="NCBI Taxonomy" id="306545"/>
    <lineage>
        <taxon>Bacteria</taxon>
        <taxon>Pseudomonadati</taxon>
        <taxon>Pseudomonadota</taxon>
        <taxon>Gammaproteobacteria</taxon>
        <taxon>Cellvibrionales</taxon>
        <taxon>Cellvibrionaceae</taxon>
        <taxon>Marinimicrobium</taxon>
    </lineage>
</organism>
<keyword evidence="4" id="KW-1185">Reference proteome</keyword>
<dbReference type="Gene3D" id="1.10.530.40">
    <property type="match status" value="1"/>
</dbReference>
<dbReference type="InterPro" id="IPR023346">
    <property type="entry name" value="Lysozyme-like_dom_sf"/>
</dbReference>
<sequence>MATEKEKAILRKNLEKYEGKVSHMYLDSKGFVTVGIGHLLSTVASAQLLAFKNSKNLPATQEEIKADYDSVKKQPANRLASMYKKHTKLRLPDAEIDKLTNKHIQSFESELKRIYSDFDSFPSKARLALFDLIFNLGMTELNNNWPNFNAAVKAKDWQKAADNSSRKSPISDARNKYVKDLLEACVDDSKEAAGSGNSK</sequence>
<evidence type="ECO:0000313" key="3">
    <source>
        <dbReference type="EMBL" id="ROQ17966.1"/>
    </source>
</evidence>
<dbReference type="GO" id="GO:0016998">
    <property type="term" value="P:cell wall macromolecule catabolic process"/>
    <property type="evidence" value="ECO:0007669"/>
    <property type="project" value="InterPro"/>
</dbReference>
<gene>
    <name evidence="3" type="ORF">EDC38_2938</name>
</gene>
<evidence type="ECO:0000256" key="1">
    <source>
        <dbReference type="ARBA" id="ARBA00022529"/>
    </source>
</evidence>
<protein>
    <recommendedName>
        <fullName evidence="5">Lysozyme</fullName>
    </recommendedName>
</protein>
<dbReference type="GO" id="GO:0042742">
    <property type="term" value="P:defense response to bacterium"/>
    <property type="evidence" value="ECO:0007669"/>
    <property type="project" value="UniProtKB-KW"/>
</dbReference>
<dbReference type="GO" id="GO:0031640">
    <property type="term" value="P:killing of cells of another organism"/>
    <property type="evidence" value="ECO:0007669"/>
    <property type="project" value="UniProtKB-KW"/>
</dbReference>
<dbReference type="InterPro" id="IPR023347">
    <property type="entry name" value="Lysozyme_dom_sf"/>
</dbReference>
<dbReference type="Proteomes" id="UP000273643">
    <property type="component" value="Unassembled WGS sequence"/>
</dbReference>